<evidence type="ECO:0000313" key="2">
    <source>
        <dbReference type="Proteomes" id="UP000823736"/>
    </source>
</evidence>
<comment type="caution">
    <text evidence="1">The sequence shown here is derived from an EMBL/GenBank/DDBJ whole genome shotgun (WGS) entry which is preliminary data.</text>
</comment>
<reference evidence="1" key="1">
    <citation type="submission" date="2021-03" db="EMBL/GenBank/DDBJ databases">
        <title>Genomic Encyclopedia of Type Strains, Phase IV (KMG-IV): sequencing the most valuable type-strain genomes for metagenomic binning, comparative biology and taxonomic classification.</title>
        <authorList>
            <person name="Goeker M."/>
        </authorList>
    </citation>
    <scope>NUCLEOTIDE SEQUENCE</scope>
    <source>
        <strain evidence="1">DSM 26232</strain>
    </source>
</reference>
<gene>
    <name evidence="1" type="ORF">J2753_001254</name>
</gene>
<dbReference type="AlphaFoldDB" id="A0A8T4GWD3"/>
<dbReference type="Proteomes" id="UP000823736">
    <property type="component" value="Unassembled WGS sequence"/>
</dbReference>
<proteinExistence type="predicted"/>
<organism evidence="1 2">
    <name type="scientific">Halolamina salifodinae</name>
    <dbReference type="NCBI Taxonomy" id="1202767"/>
    <lineage>
        <taxon>Archaea</taxon>
        <taxon>Methanobacteriati</taxon>
        <taxon>Methanobacteriota</taxon>
        <taxon>Stenosarchaea group</taxon>
        <taxon>Halobacteria</taxon>
        <taxon>Halobacteriales</taxon>
        <taxon>Haloferacaceae</taxon>
    </lineage>
</organism>
<evidence type="ECO:0000313" key="1">
    <source>
        <dbReference type="EMBL" id="MBP1986760.1"/>
    </source>
</evidence>
<dbReference type="EMBL" id="JAGGLC010000002">
    <property type="protein sequence ID" value="MBP1986760.1"/>
    <property type="molecule type" value="Genomic_DNA"/>
</dbReference>
<accession>A0A8T4GWD3</accession>
<keyword evidence="2" id="KW-1185">Reference proteome</keyword>
<name>A0A8T4GWD3_9EURY</name>
<sequence>MTISHEPSMDAREPTDGDLETFRDLAEGDEVKFFEWPVSPLRVLGWEEDSEFGEVVKVESEGSKSYLYEVEGHLWHYDADGEGEANPYPVENLVLVD</sequence>
<protein>
    <submittedName>
        <fullName evidence="1">Uncharacterized protein</fullName>
    </submittedName>
</protein>
<dbReference type="OrthoDB" id="254849at2157"/>
<dbReference type="RefSeq" id="WP_209491041.1">
    <property type="nucleotide sequence ID" value="NZ_JAGGLC010000002.1"/>
</dbReference>